<dbReference type="SUPFAM" id="SSF53448">
    <property type="entry name" value="Nucleotide-diphospho-sugar transferases"/>
    <property type="match status" value="1"/>
</dbReference>
<keyword evidence="3" id="KW-1185">Reference proteome</keyword>
<dbReference type="GO" id="GO:0016757">
    <property type="term" value="F:glycosyltransferase activity"/>
    <property type="evidence" value="ECO:0007669"/>
    <property type="project" value="UniProtKB-KW"/>
</dbReference>
<accession>A0ABV8AS89</accession>
<dbReference type="PANTHER" id="PTHR43685">
    <property type="entry name" value="GLYCOSYLTRANSFERASE"/>
    <property type="match status" value="1"/>
</dbReference>
<reference evidence="3" key="1">
    <citation type="journal article" date="2019" name="Int. J. Syst. Evol. Microbiol.">
        <title>The Global Catalogue of Microorganisms (GCM) 10K type strain sequencing project: providing services to taxonomists for standard genome sequencing and annotation.</title>
        <authorList>
            <consortium name="The Broad Institute Genomics Platform"/>
            <consortium name="The Broad Institute Genome Sequencing Center for Infectious Disease"/>
            <person name="Wu L."/>
            <person name="Ma J."/>
        </authorList>
    </citation>
    <scope>NUCLEOTIDE SEQUENCE [LARGE SCALE GENOMIC DNA]</scope>
    <source>
        <strain evidence="3">CCUG 60523</strain>
    </source>
</reference>
<dbReference type="PANTHER" id="PTHR43685:SF11">
    <property type="entry name" value="GLYCOSYLTRANSFERASE TAGX-RELATED"/>
    <property type="match status" value="1"/>
</dbReference>
<dbReference type="InterPro" id="IPR050834">
    <property type="entry name" value="Glycosyltransf_2"/>
</dbReference>
<evidence type="ECO:0000313" key="3">
    <source>
        <dbReference type="Proteomes" id="UP001595805"/>
    </source>
</evidence>
<name>A0ABV8AS89_9BACT</name>
<dbReference type="RefSeq" id="WP_377906211.1">
    <property type="nucleotide sequence ID" value="NZ_JBHRZS010000007.1"/>
</dbReference>
<dbReference type="Proteomes" id="UP001595805">
    <property type="component" value="Unassembled WGS sequence"/>
</dbReference>
<feature type="domain" description="Glycosyltransferase 2-like" evidence="1">
    <location>
        <begin position="4"/>
        <end position="166"/>
    </location>
</feature>
<sequence length="329" mass="37752">MKVSILIPSFNNSEFISETIQSVLSQSYPELECIVVDDGSTDATRDIVSTLAKQDLRLSLYSRPDHLPKGANSCRNYGASLSSGDLLLFLDADDLLSLECLENRLKNYQDQDLLIGSTGNFSLEIQDATPFSKGLSPTKTPEDYLSLFLEYSIPWHTSSGLWRRAFFDQIGGFNPALQRFQDVEIHVRALSQDGIKLKIDPTNDFTSYYRKSAFHQKMTLEKRRYIFDQGMVYLETVDEFLPVGFKNRLEGTMIYLMFRFEEVFTALDLNRFNEIISTVKQTSSASFGSWEFQGIRAMFEKSGPNRLRKYLSFVLYRMYARRIESELGS</sequence>
<dbReference type="EC" id="2.4.-.-" evidence="2"/>
<dbReference type="EMBL" id="JBHRZS010000007">
    <property type="protein sequence ID" value="MFC3880862.1"/>
    <property type="molecule type" value="Genomic_DNA"/>
</dbReference>
<comment type="caution">
    <text evidence="2">The sequence shown here is derived from an EMBL/GenBank/DDBJ whole genome shotgun (WGS) entry which is preliminary data.</text>
</comment>
<gene>
    <name evidence="2" type="ORF">ACFOSV_11770</name>
</gene>
<dbReference type="InterPro" id="IPR029044">
    <property type="entry name" value="Nucleotide-diphossugar_trans"/>
</dbReference>
<evidence type="ECO:0000313" key="2">
    <source>
        <dbReference type="EMBL" id="MFC3880862.1"/>
    </source>
</evidence>
<dbReference type="InterPro" id="IPR001173">
    <property type="entry name" value="Glyco_trans_2-like"/>
</dbReference>
<keyword evidence="2" id="KW-0328">Glycosyltransferase</keyword>
<dbReference type="Gene3D" id="3.90.550.10">
    <property type="entry name" value="Spore Coat Polysaccharide Biosynthesis Protein SpsA, Chain A"/>
    <property type="match status" value="1"/>
</dbReference>
<evidence type="ECO:0000259" key="1">
    <source>
        <dbReference type="Pfam" id="PF00535"/>
    </source>
</evidence>
<proteinExistence type="predicted"/>
<dbReference type="Pfam" id="PF00535">
    <property type="entry name" value="Glycos_transf_2"/>
    <property type="match status" value="1"/>
</dbReference>
<keyword evidence="2" id="KW-0808">Transferase</keyword>
<protein>
    <submittedName>
        <fullName evidence="2">Glycosyltransferase family 2 protein</fullName>
        <ecNumber evidence="2">2.4.-.-</ecNumber>
    </submittedName>
</protein>
<organism evidence="2 3">
    <name type="scientific">Algoriphagus namhaensis</name>
    <dbReference type="NCBI Taxonomy" id="915353"/>
    <lineage>
        <taxon>Bacteria</taxon>
        <taxon>Pseudomonadati</taxon>
        <taxon>Bacteroidota</taxon>
        <taxon>Cytophagia</taxon>
        <taxon>Cytophagales</taxon>
        <taxon>Cyclobacteriaceae</taxon>
        <taxon>Algoriphagus</taxon>
    </lineage>
</organism>